<protein>
    <recommendedName>
        <fullName evidence="4">Lipoprotein</fullName>
    </recommendedName>
</protein>
<keyword evidence="1" id="KW-0732">Signal</keyword>
<proteinExistence type="predicted"/>
<sequence length="311" mass="34483">MFKPILALVMVCAGCSCSAQTLGEELSKAGIPASGFSSTDLTQPVNASSGRDQGSNYLVYMRVNRENILSGFPQLVRYDSGTRRLVRKELPVGEKENCCGSPNGITFTRSYQLLEFHLSPSASTVIVTDRSLKPVEILYGFGIREIAPDEVIFTEDMVHFAPAHPERIMLADLRTGASQELYPPKGDALRAAFAKEHKEHMPPHDVCIAMNDPCRPDYYDEAIEFLVANAPERFSIRVSRDAVHSMTKDADPDSVASDRAFYVYQRREGQWFYCSQPLSGTTDEGPNCLPSLPVVADGAPEFQRPLIRRVN</sequence>
<dbReference type="RefSeq" id="WP_260794330.1">
    <property type="nucleotide sequence ID" value="NZ_CP093313.1"/>
</dbReference>
<accession>A0A9J7BQ45</accession>
<evidence type="ECO:0008006" key="4">
    <source>
        <dbReference type="Google" id="ProtNLM"/>
    </source>
</evidence>
<feature type="signal peptide" evidence="1">
    <location>
        <begin position="1"/>
        <end position="21"/>
    </location>
</feature>
<dbReference type="EMBL" id="CP093313">
    <property type="protein sequence ID" value="UWZ84824.1"/>
    <property type="molecule type" value="Genomic_DNA"/>
</dbReference>
<feature type="chain" id="PRO_5039890452" description="Lipoprotein" evidence="1">
    <location>
        <begin position="22"/>
        <end position="311"/>
    </location>
</feature>
<name>A0A9J7BQ45_9BACT</name>
<organism evidence="2 3">
    <name type="scientific">Occallatibacter riparius</name>
    <dbReference type="NCBI Taxonomy" id="1002689"/>
    <lineage>
        <taxon>Bacteria</taxon>
        <taxon>Pseudomonadati</taxon>
        <taxon>Acidobacteriota</taxon>
        <taxon>Terriglobia</taxon>
        <taxon>Terriglobales</taxon>
        <taxon>Acidobacteriaceae</taxon>
        <taxon>Occallatibacter</taxon>
    </lineage>
</organism>
<dbReference type="Proteomes" id="UP001059380">
    <property type="component" value="Chromosome"/>
</dbReference>
<reference evidence="2" key="1">
    <citation type="submission" date="2021-04" db="EMBL/GenBank/DDBJ databases">
        <title>Phylogenetic analysis of Acidobacteriaceae.</title>
        <authorList>
            <person name="Qiu L."/>
            <person name="Zhang Q."/>
        </authorList>
    </citation>
    <scope>NUCLEOTIDE SEQUENCE</scope>
    <source>
        <strain evidence="2">DSM 25168</strain>
    </source>
</reference>
<dbReference type="KEGG" id="orp:MOP44_02540"/>
<gene>
    <name evidence="2" type="ORF">MOP44_02540</name>
</gene>
<dbReference type="PROSITE" id="PS51257">
    <property type="entry name" value="PROKAR_LIPOPROTEIN"/>
    <property type="match status" value="1"/>
</dbReference>
<keyword evidence="3" id="KW-1185">Reference proteome</keyword>
<evidence type="ECO:0000313" key="2">
    <source>
        <dbReference type="EMBL" id="UWZ84824.1"/>
    </source>
</evidence>
<evidence type="ECO:0000313" key="3">
    <source>
        <dbReference type="Proteomes" id="UP001059380"/>
    </source>
</evidence>
<evidence type="ECO:0000256" key="1">
    <source>
        <dbReference type="SAM" id="SignalP"/>
    </source>
</evidence>
<dbReference type="AlphaFoldDB" id="A0A9J7BQ45"/>